<feature type="transmembrane region" description="Helical" evidence="6">
    <location>
        <begin position="219"/>
        <end position="236"/>
    </location>
</feature>
<reference evidence="7" key="1">
    <citation type="submission" date="2017-10" db="EMBL/GenBank/DDBJ databases">
        <title>Transcriptome Assembly of Sugarcane Aphid Adults.</title>
        <authorList>
            <person name="Scully E.D."/>
            <person name="Palmer N.A."/>
            <person name="Geib S.M."/>
            <person name="Sarath G."/>
            <person name="Sattler S.E."/>
        </authorList>
    </citation>
    <scope>NUCLEOTIDE SEQUENCE</scope>
    <source>
        <tissue evidence="7">Whole body</tissue>
    </source>
</reference>
<dbReference type="InterPro" id="IPR036259">
    <property type="entry name" value="MFS_trans_sf"/>
</dbReference>
<evidence type="ECO:0000313" key="7">
    <source>
        <dbReference type="EMBL" id="MBW17744.1"/>
    </source>
</evidence>
<feature type="transmembrane region" description="Helical" evidence="6">
    <location>
        <begin position="372"/>
        <end position="398"/>
    </location>
</feature>
<dbReference type="GO" id="GO:0016020">
    <property type="term" value="C:membrane"/>
    <property type="evidence" value="ECO:0007669"/>
    <property type="project" value="UniProtKB-SubCell"/>
</dbReference>
<dbReference type="AlphaFoldDB" id="A0A2H8TU15"/>
<feature type="transmembrane region" description="Helical" evidence="6">
    <location>
        <begin position="343"/>
        <end position="360"/>
    </location>
</feature>
<keyword evidence="3 6" id="KW-1133">Transmembrane helix</keyword>
<keyword evidence="4 6" id="KW-0472">Membrane</keyword>
<dbReference type="GO" id="GO:0035348">
    <property type="term" value="P:acetyl-CoA transmembrane transport"/>
    <property type="evidence" value="ECO:0007669"/>
    <property type="project" value="InterPro"/>
</dbReference>
<feature type="transmembrane region" description="Helical" evidence="6">
    <location>
        <begin position="101"/>
        <end position="119"/>
    </location>
</feature>
<gene>
    <name evidence="7" type="primary">SLC33A1_36</name>
</gene>
<keyword evidence="2 6" id="KW-0812">Transmembrane</keyword>
<name>A0A2H8TU15_9HEMI</name>
<evidence type="ECO:0000256" key="4">
    <source>
        <dbReference type="ARBA" id="ARBA00023136"/>
    </source>
</evidence>
<feature type="transmembrane region" description="Helical" evidence="6">
    <location>
        <begin position="410"/>
        <end position="433"/>
    </location>
</feature>
<proteinExistence type="predicted"/>
<dbReference type="GO" id="GO:0008521">
    <property type="term" value="F:acetyl-CoA transmembrane transporter activity"/>
    <property type="evidence" value="ECO:0007669"/>
    <property type="project" value="InterPro"/>
</dbReference>
<dbReference type="PANTHER" id="PTHR12778">
    <property type="entry name" value="SOLUTE CARRIER FAMILY 33 ACETYL-COA TRANSPORTER -RELATED"/>
    <property type="match status" value="1"/>
</dbReference>
<comment type="subcellular location">
    <subcellularLocation>
        <location evidence="1">Membrane</location>
        <topology evidence="1">Multi-pass membrane protein</topology>
    </subcellularLocation>
</comment>
<dbReference type="InterPro" id="IPR024371">
    <property type="entry name" value="AcetylCoA_trans_1-like"/>
</dbReference>
<feature type="transmembrane region" description="Helical" evidence="6">
    <location>
        <begin position="34"/>
        <end position="58"/>
    </location>
</feature>
<feature type="transmembrane region" description="Helical" evidence="6">
    <location>
        <begin position="70"/>
        <end position="89"/>
    </location>
</feature>
<organism evidence="7">
    <name type="scientific">Melanaphis sacchari</name>
    <dbReference type="NCBI Taxonomy" id="742174"/>
    <lineage>
        <taxon>Eukaryota</taxon>
        <taxon>Metazoa</taxon>
        <taxon>Ecdysozoa</taxon>
        <taxon>Arthropoda</taxon>
        <taxon>Hexapoda</taxon>
        <taxon>Insecta</taxon>
        <taxon>Pterygota</taxon>
        <taxon>Neoptera</taxon>
        <taxon>Paraneoptera</taxon>
        <taxon>Hemiptera</taxon>
        <taxon>Sternorrhyncha</taxon>
        <taxon>Aphidomorpha</taxon>
        <taxon>Aphidoidea</taxon>
        <taxon>Aphididae</taxon>
        <taxon>Aphidini</taxon>
        <taxon>Melanaphis</taxon>
    </lineage>
</organism>
<evidence type="ECO:0000256" key="6">
    <source>
        <dbReference type="SAM" id="Phobius"/>
    </source>
</evidence>
<feature type="transmembrane region" description="Helical" evidence="6">
    <location>
        <begin position="304"/>
        <end position="322"/>
    </location>
</feature>
<dbReference type="Pfam" id="PF13000">
    <property type="entry name" value="Acatn"/>
    <property type="match status" value="2"/>
</dbReference>
<feature type="transmembrane region" description="Helical" evidence="6">
    <location>
        <begin position="271"/>
        <end position="292"/>
    </location>
</feature>
<dbReference type="OrthoDB" id="6415790at2759"/>
<dbReference type="SUPFAM" id="SSF103473">
    <property type="entry name" value="MFS general substrate transporter"/>
    <property type="match status" value="1"/>
</dbReference>
<feature type="transmembrane region" description="Helical" evidence="6">
    <location>
        <begin position="471"/>
        <end position="490"/>
    </location>
</feature>
<feature type="transmembrane region" description="Helical" evidence="6">
    <location>
        <begin position="134"/>
        <end position="155"/>
    </location>
</feature>
<feature type="region of interest" description="Disordered" evidence="5">
    <location>
        <begin position="1"/>
        <end position="23"/>
    </location>
</feature>
<dbReference type="InterPro" id="IPR004752">
    <property type="entry name" value="AmpG_permease/AT-1"/>
</dbReference>
<accession>A0A2H8TU15</accession>
<dbReference type="PANTHER" id="PTHR12778:SF9">
    <property type="entry name" value="ACETYL-COENZYME A TRANSPORTER 1"/>
    <property type="match status" value="1"/>
</dbReference>
<evidence type="ECO:0000256" key="2">
    <source>
        <dbReference type="ARBA" id="ARBA00022692"/>
    </source>
</evidence>
<protein>
    <submittedName>
        <fullName evidence="7">Acetyl-coenzyme A transporter 1</fullName>
    </submittedName>
</protein>
<dbReference type="EMBL" id="GFXV01005939">
    <property type="protein sequence ID" value="MBW17744.1"/>
    <property type="molecule type" value="Transcribed_RNA"/>
</dbReference>
<evidence type="ECO:0000256" key="1">
    <source>
        <dbReference type="ARBA" id="ARBA00004141"/>
    </source>
</evidence>
<evidence type="ECO:0000256" key="3">
    <source>
        <dbReference type="ARBA" id="ARBA00022989"/>
    </source>
</evidence>
<sequence length="517" mass="57795">MISSNVNENEKEKSTAVYDSNSSKPNLKGDWSNFFLLLLLYTMQGFPLGLTSSIPILLQSQNDISYQDQALFSLAGWPFSLKLLWAPLVDSLYIQRIGRRKSWLIPVQYLMGTCFLYMANDIDNLLPNTGTPNIVVLMCMFLVSNFLAATQDIVVDSWALTMLKKNNVGHASTCNTTGQAIGIMLGSVFPILFASEDFCNKYLRVTPIEGGLVTMKSVLYAWGLIFISVTTLIAIFKKENDCRLDLEYVKLNVAQNYTLLGDILRLPNIRILAIALLTAKVGFSVTDTVTYLELVDAGVSKDDITVISTGMFVVKILIPLVTAKYTSGPKPMSIYLKSTAMKLIWSLTFILLVYITPTLINDNGVINIPIYYYVILIFILFVDEILSYIMFVAVLAFFSRISDPRFGGTYITFFNTVTNLGATWTSTVALGVIDLLTFKKCSFDSYNYCSTLDYKNTCEEDGGDCITTVDGFYLGTLLSVTFGFAWYGFFKNIIRKLQTKGASHWVVNIKRPLTESI</sequence>
<feature type="transmembrane region" description="Helical" evidence="6">
    <location>
        <begin position="176"/>
        <end position="194"/>
    </location>
</feature>
<dbReference type="Gene3D" id="1.20.1250.20">
    <property type="entry name" value="MFS general substrate transporter like domains"/>
    <property type="match status" value="1"/>
</dbReference>
<evidence type="ECO:0000256" key="5">
    <source>
        <dbReference type="SAM" id="MobiDB-lite"/>
    </source>
</evidence>